<dbReference type="STRING" id="454130.A0A0U5C759"/>
<protein>
    <submittedName>
        <fullName evidence="2">Uncharacterized protein</fullName>
    </submittedName>
</protein>
<organism evidence="2 3">
    <name type="scientific">Aspergillus calidoustus</name>
    <dbReference type="NCBI Taxonomy" id="454130"/>
    <lineage>
        <taxon>Eukaryota</taxon>
        <taxon>Fungi</taxon>
        <taxon>Dikarya</taxon>
        <taxon>Ascomycota</taxon>
        <taxon>Pezizomycotina</taxon>
        <taxon>Eurotiomycetes</taxon>
        <taxon>Eurotiomycetidae</taxon>
        <taxon>Eurotiales</taxon>
        <taxon>Aspergillaceae</taxon>
        <taxon>Aspergillus</taxon>
        <taxon>Aspergillus subgen. Nidulantes</taxon>
    </lineage>
</organism>
<dbReference type="EMBL" id="CDMC01000004">
    <property type="protein sequence ID" value="CEL04442.1"/>
    <property type="molecule type" value="Genomic_DNA"/>
</dbReference>
<keyword evidence="3" id="KW-1185">Reference proteome</keyword>
<proteinExistence type="predicted"/>
<gene>
    <name evidence="2" type="ORF">ASPCAL05572</name>
</gene>
<dbReference type="Proteomes" id="UP000054771">
    <property type="component" value="Unassembled WGS sequence"/>
</dbReference>
<evidence type="ECO:0000313" key="2">
    <source>
        <dbReference type="EMBL" id="CEL04442.1"/>
    </source>
</evidence>
<name>A0A0U5C759_ASPCI</name>
<dbReference type="AlphaFoldDB" id="A0A0U5C759"/>
<evidence type="ECO:0000256" key="1">
    <source>
        <dbReference type="SAM" id="MobiDB-lite"/>
    </source>
</evidence>
<sequence>MAEQNGHDVVNQPLPGGDPSPSGVPASTTDKKPAGGDEGEMNTTTLSETKSKVEQGDQKASTVPPTENGDGEKDGEQASTVSILGADSGDQDLTDTGRFKARTGVSRNKGT</sequence>
<reference evidence="3" key="1">
    <citation type="journal article" date="2016" name="Genome Announc.">
        <title>Draft genome sequences of fungus Aspergillus calidoustus.</title>
        <authorList>
            <person name="Horn F."/>
            <person name="Linde J."/>
            <person name="Mattern D.J."/>
            <person name="Walther G."/>
            <person name="Guthke R."/>
            <person name="Scherlach K."/>
            <person name="Martin K."/>
            <person name="Brakhage A.A."/>
            <person name="Petzke L."/>
            <person name="Valiante V."/>
        </authorList>
    </citation>
    <scope>NUCLEOTIDE SEQUENCE [LARGE SCALE GENOMIC DNA]</scope>
    <source>
        <strain evidence="3">SF006504</strain>
    </source>
</reference>
<evidence type="ECO:0000313" key="3">
    <source>
        <dbReference type="Proteomes" id="UP000054771"/>
    </source>
</evidence>
<accession>A0A0U5C759</accession>
<dbReference type="OrthoDB" id="5416983at2759"/>
<feature type="region of interest" description="Disordered" evidence="1">
    <location>
        <begin position="1"/>
        <end position="111"/>
    </location>
</feature>